<evidence type="ECO:0000256" key="9">
    <source>
        <dbReference type="ARBA" id="ARBA00023136"/>
    </source>
</evidence>
<keyword evidence="6" id="KW-1003">Cell membrane</keyword>
<evidence type="ECO:0000313" key="13">
    <source>
        <dbReference type="EMBL" id="CQR23697.1"/>
    </source>
</evidence>
<keyword evidence="14" id="KW-1185">Reference proteome</keyword>
<comment type="similarity">
    <text evidence="2">Belongs to the ABC-4 integral membrane protein family. HrtB subfamily.</text>
</comment>
<evidence type="ECO:0000256" key="6">
    <source>
        <dbReference type="ARBA" id="ARBA00022475"/>
    </source>
</evidence>
<protein>
    <recommendedName>
        <fullName evidence="4">Putative hemin transport system permease protein HrtB</fullName>
    </recommendedName>
</protein>
<feature type="transmembrane region" description="Helical" evidence="11">
    <location>
        <begin position="17"/>
        <end position="39"/>
    </location>
</feature>
<keyword evidence="5" id="KW-0813">Transport</keyword>
<dbReference type="STRING" id="1608583.BN1356_00065"/>
<evidence type="ECO:0000256" key="5">
    <source>
        <dbReference type="ARBA" id="ARBA00022448"/>
    </source>
</evidence>
<reference evidence="14" key="1">
    <citation type="submission" date="2015-03" db="EMBL/GenBank/DDBJ databases">
        <authorList>
            <person name="Urmite Genomes"/>
        </authorList>
    </citation>
    <scope>NUCLEOTIDE SEQUENCE [LARGE SCALE GENOMIC DNA]</scope>
    <source>
        <strain evidence="14">FF10</strain>
    </source>
</reference>
<comment type="subunit">
    <text evidence="3">The complex is composed of two ATP-binding proteins (HrtA), two transmembrane proteins (HrtB) and a solute-binding protein.</text>
</comment>
<keyword evidence="7 11" id="KW-0812">Transmembrane</keyword>
<dbReference type="Pfam" id="PF02687">
    <property type="entry name" value="FtsX"/>
    <property type="match status" value="1"/>
</dbReference>
<organism evidence="13 14">
    <name type="scientific">Streptococcus varani</name>
    <dbReference type="NCBI Taxonomy" id="1608583"/>
    <lineage>
        <taxon>Bacteria</taxon>
        <taxon>Bacillati</taxon>
        <taxon>Bacillota</taxon>
        <taxon>Bacilli</taxon>
        <taxon>Lactobacillales</taxon>
        <taxon>Streptococcaceae</taxon>
        <taxon>Streptococcus</taxon>
    </lineage>
</organism>
<feature type="transmembrane region" description="Helical" evidence="11">
    <location>
        <begin position="240"/>
        <end position="262"/>
    </location>
</feature>
<evidence type="ECO:0000256" key="3">
    <source>
        <dbReference type="ARBA" id="ARBA00011131"/>
    </source>
</evidence>
<evidence type="ECO:0000256" key="8">
    <source>
        <dbReference type="ARBA" id="ARBA00022989"/>
    </source>
</evidence>
<keyword evidence="9 11" id="KW-0472">Membrane</keyword>
<dbReference type="InterPro" id="IPR051125">
    <property type="entry name" value="ABC-4/HrtB_transporter"/>
</dbReference>
<dbReference type="GO" id="GO:0005886">
    <property type="term" value="C:plasma membrane"/>
    <property type="evidence" value="ECO:0007669"/>
    <property type="project" value="UniProtKB-SubCell"/>
</dbReference>
<keyword evidence="8 11" id="KW-1133">Transmembrane helix</keyword>
<evidence type="ECO:0000313" key="14">
    <source>
        <dbReference type="Proteomes" id="UP000198604"/>
    </source>
</evidence>
<name>A0A0E4CRN3_9STRE</name>
<dbReference type="EMBL" id="CTEN01000001">
    <property type="protein sequence ID" value="CQR23697.1"/>
    <property type="molecule type" value="Genomic_DNA"/>
</dbReference>
<dbReference type="Proteomes" id="UP000198604">
    <property type="component" value="Unassembled WGS sequence"/>
</dbReference>
<evidence type="ECO:0000256" key="2">
    <source>
        <dbReference type="ARBA" id="ARBA00008697"/>
    </source>
</evidence>
<dbReference type="OrthoDB" id="384327at2"/>
<evidence type="ECO:0000256" key="11">
    <source>
        <dbReference type="SAM" id="Phobius"/>
    </source>
</evidence>
<accession>A0A0E4CRN3</accession>
<proteinExistence type="inferred from homology"/>
<feature type="domain" description="ABC3 transporter permease C-terminal" evidence="12">
    <location>
        <begin position="242"/>
        <end position="353"/>
    </location>
</feature>
<evidence type="ECO:0000256" key="7">
    <source>
        <dbReference type="ARBA" id="ARBA00022692"/>
    </source>
</evidence>
<dbReference type="InterPro" id="IPR003838">
    <property type="entry name" value="ABC3_permease_C"/>
</dbReference>
<dbReference type="RefSeq" id="WP_093649448.1">
    <property type="nucleotide sequence ID" value="NZ_CTEN01000001.1"/>
</dbReference>
<dbReference type="PANTHER" id="PTHR43738:SF1">
    <property type="entry name" value="HEMIN TRANSPORT SYSTEM PERMEASE PROTEIN HRTB-RELATED"/>
    <property type="match status" value="1"/>
</dbReference>
<feature type="transmembrane region" description="Helical" evidence="11">
    <location>
        <begin position="325"/>
        <end position="349"/>
    </location>
</feature>
<evidence type="ECO:0000256" key="4">
    <source>
        <dbReference type="ARBA" id="ARBA00016962"/>
    </source>
</evidence>
<dbReference type="PANTHER" id="PTHR43738">
    <property type="entry name" value="ABC TRANSPORTER, MEMBRANE PROTEIN"/>
    <property type="match status" value="1"/>
</dbReference>
<evidence type="ECO:0000256" key="10">
    <source>
        <dbReference type="ARBA" id="ARBA00024973"/>
    </source>
</evidence>
<sequence length="358" mass="39206">MFLALEEMKRSKLRYSLILGLLFLISYLVFFLSGLSYGLMQENRAAVDKWEATSVYLSTNSNSMLAASRFDVALLDDVKAEDKAVLAQRAIVAWNKVDAGVDDKSRISVFGIHANEFIAPNIIEGYGLEASGQVVVDKTLIENEGYALGDTLYLADTDETYTIVGVTEQARFSVSPVVYMSFEDFQKAVYGERPESAPDFANAIVVRDENSSTTNEDLEKLSISDFIQNLPGYSAQNMTFGFMIGFLIVISSIVVSIFIYVLTTQKTKNFGLMKVQGLSNAFISKSVLAQTFLLSAVGTSLGLLGTYLSSLALPNAVPFQNNWPFYGAIFASLVIFAVLGAIFSVRAVVKVDPLKMIS</sequence>
<evidence type="ECO:0000256" key="1">
    <source>
        <dbReference type="ARBA" id="ARBA00004651"/>
    </source>
</evidence>
<evidence type="ECO:0000259" key="12">
    <source>
        <dbReference type="Pfam" id="PF02687"/>
    </source>
</evidence>
<comment type="subcellular location">
    <subcellularLocation>
        <location evidence="1">Cell membrane</location>
        <topology evidence="1">Multi-pass membrane protein</topology>
    </subcellularLocation>
</comment>
<feature type="transmembrane region" description="Helical" evidence="11">
    <location>
        <begin position="282"/>
        <end position="305"/>
    </location>
</feature>
<dbReference type="AlphaFoldDB" id="A0A0E4CRN3"/>
<comment type="function">
    <text evidence="10">Part of the ABC transporter complex hrt involved in hemin import. Responsible for the translocation of the substrate across the membrane.</text>
</comment>
<gene>
    <name evidence="13" type="ORF">BN1356_00065</name>
</gene>